<keyword evidence="4" id="KW-1185">Reference proteome</keyword>
<feature type="coiled-coil region" evidence="1">
    <location>
        <begin position="155"/>
        <end position="182"/>
    </location>
</feature>
<gene>
    <name evidence="3" type="ORF">SPPG_03407</name>
</gene>
<name>A0A0L0HL50_SPIPD</name>
<dbReference type="InParanoid" id="A0A0L0HL50"/>
<dbReference type="EMBL" id="KQ257454">
    <property type="protein sequence ID" value="KND01610.1"/>
    <property type="molecule type" value="Genomic_DNA"/>
</dbReference>
<sequence length="286" mass="32196">MTGLSYQQSPASFDAKDVGNTLIYPRASKRSRPGSYHQKGNTEVDPLIRELEELLKESNVPNLTKKSLAPNAHDQPAVPRRPTTPSANLSHPPLSEPHQPTALISARLLFLLKAHLKTLTHATKSQASQIKSLESALRASQSRENALQTSLESCQLDSAKSIANLQNQIRNLNRQLVSVKGQAAKELRAKCRALELDLFRERAGRTKVAVELDTVVEKERKERQQLVLLLVNQLEKMSKIQHKQEFKEAENEQLGFLYKHANERICQTQQHLQQLTLTLRQSLTGQ</sequence>
<proteinExistence type="predicted"/>
<protein>
    <submittedName>
        <fullName evidence="3">Uncharacterized protein</fullName>
    </submittedName>
</protein>
<accession>A0A0L0HL50</accession>
<dbReference type="Proteomes" id="UP000053201">
    <property type="component" value="Unassembled WGS sequence"/>
</dbReference>
<dbReference type="VEuPathDB" id="FungiDB:SPPG_03407"/>
<evidence type="ECO:0000256" key="1">
    <source>
        <dbReference type="SAM" id="Coils"/>
    </source>
</evidence>
<keyword evidence="1" id="KW-0175">Coiled coil</keyword>
<feature type="region of interest" description="Disordered" evidence="2">
    <location>
        <begin position="1"/>
        <end position="44"/>
    </location>
</feature>
<dbReference type="AlphaFoldDB" id="A0A0L0HL50"/>
<dbReference type="GeneID" id="27686927"/>
<evidence type="ECO:0000313" key="4">
    <source>
        <dbReference type="Proteomes" id="UP000053201"/>
    </source>
</evidence>
<evidence type="ECO:0000313" key="3">
    <source>
        <dbReference type="EMBL" id="KND01610.1"/>
    </source>
</evidence>
<dbReference type="OrthoDB" id="10364102at2759"/>
<evidence type="ECO:0000256" key="2">
    <source>
        <dbReference type="SAM" id="MobiDB-lite"/>
    </source>
</evidence>
<dbReference type="RefSeq" id="XP_016609649.1">
    <property type="nucleotide sequence ID" value="XM_016751676.1"/>
</dbReference>
<reference evidence="3 4" key="1">
    <citation type="submission" date="2009-08" db="EMBL/GenBank/DDBJ databases">
        <title>The Genome Sequence of Spizellomyces punctatus strain DAOM BR117.</title>
        <authorList>
            <consortium name="The Broad Institute Genome Sequencing Platform"/>
            <person name="Russ C."/>
            <person name="Cuomo C."/>
            <person name="Shea T."/>
            <person name="Young S.K."/>
            <person name="Zeng Q."/>
            <person name="Koehrsen M."/>
            <person name="Haas B."/>
            <person name="Borodovsky M."/>
            <person name="Guigo R."/>
            <person name="Alvarado L."/>
            <person name="Berlin A."/>
            <person name="Bochicchio J."/>
            <person name="Borenstein D."/>
            <person name="Chapman S."/>
            <person name="Chen Z."/>
            <person name="Engels R."/>
            <person name="Freedman E."/>
            <person name="Gellesch M."/>
            <person name="Goldberg J."/>
            <person name="Griggs A."/>
            <person name="Gujja S."/>
            <person name="Heiman D."/>
            <person name="Hepburn T."/>
            <person name="Howarth C."/>
            <person name="Jen D."/>
            <person name="Larson L."/>
            <person name="Lewis B."/>
            <person name="Mehta T."/>
            <person name="Park D."/>
            <person name="Pearson M."/>
            <person name="Roberts A."/>
            <person name="Saif S."/>
            <person name="Shenoy N."/>
            <person name="Sisk P."/>
            <person name="Stolte C."/>
            <person name="Sykes S."/>
            <person name="Thomson T."/>
            <person name="Walk T."/>
            <person name="White J."/>
            <person name="Yandava C."/>
            <person name="Burger G."/>
            <person name="Gray M.W."/>
            <person name="Holland P.W.H."/>
            <person name="King N."/>
            <person name="Lang F.B.F."/>
            <person name="Roger A.J."/>
            <person name="Ruiz-Trillo I."/>
            <person name="Lander E."/>
            <person name="Nusbaum C."/>
        </authorList>
    </citation>
    <scope>NUCLEOTIDE SEQUENCE [LARGE SCALE GENOMIC DNA]</scope>
    <source>
        <strain evidence="3 4">DAOM BR117</strain>
    </source>
</reference>
<organism evidence="3 4">
    <name type="scientific">Spizellomyces punctatus (strain DAOM BR117)</name>
    <dbReference type="NCBI Taxonomy" id="645134"/>
    <lineage>
        <taxon>Eukaryota</taxon>
        <taxon>Fungi</taxon>
        <taxon>Fungi incertae sedis</taxon>
        <taxon>Chytridiomycota</taxon>
        <taxon>Chytridiomycota incertae sedis</taxon>
        <taxon>Chytridiomycetes</taxon>
        <taxon>Spizellomycetales</taxon>
        <taxon>Spizellomycetaceae</taxon>
        <taxon>Spizellomyces</taxon>
    </lineage>
</organism>
<feature type="region of interest" description="Disordered" evidence="2">
    <location>
        <begin position="59"/>
        <end position="98"/>
    </location>
</feature>
<feature type="compositionally biased region" description="Polar residues" evidence="2">
    <location>
        <begin position="1"/>
        <end position="11"/>
    </location>
</feature>